<proteinExistence type="predicted"/>
<evidence type="ECO:0008006" key="3">
    <source>
        <dbReference type="Google" id="ProtNLM"/>
    </source>
</evidence>
<dbReference type="NCBIfam" id="NF037995">
    <property type="entry name" value="TRAP_S1"/>
    <property type="match status" value="1"/>
</dbReference>
<name>X1JCV8_9ZZZZ</name>
<dbReference type="GO" id="GO:0055085">
    <property type="term" value="P:transmembrane transport"/>
    <property type="evidence" value="ECO:0007669"/>
    <property type="project" value="InterPro"/>
</dbReference>
<keyword evidence="1" id="KW-0732">Signal</keyword>
<dbReference type="InterPro" id="IPR018389">
    <property type="entry name" value="DctP_fam"/>
</dbReference>
<evidence type="ECO:0000313" key="2">
    <source>
        <dbReference type="EMBL" id="GAH76189.1"/>
    </source>
</evidence>
<dbReference type="Pfam" id="PF03480">
    <property type="entry name" value="DctP"/>
    <property type="match status" value="1"/>
</dbReference>
<evidence type="ECO:0000256" key="1">
    <source>
        <dbReference type="ARBA" id="ARBA00022729"/>
    </source>
</evidence>
<gene>
    <name evidence="2" type="ORF">S03H2_42487</name>
</gene>
<dbReference type="InterPro" id="IPR038404">
    <property type="entry name" value="TRAP_DctP_sf"/>
</dbReference>
<dbReference type="PANTHER" id="PTHR33376:SF15">
    <property type="entry name" value="BLL6794 PROTEIN"/>
    <property type="match status" value="1"/>
</dbReference>
<comment type="caution">
    <text evidence="2">The sequence shown here is derived from an EMBL/GenBank/DDBJ whole genome shotgun (WGS) entry which is preliminary data.</text>
</comment>
<accession>X1JCV8</accession>
<dbReference type="Gene3D" id="3.40.190.170">
    <property type="entry name" value="Bacterial extracellular solute-binding protein, family 7"/>
    <property type="match status" value="1"/>
</dbReference>
<sequence>KPVYKLEDIKGLQLRSPGGVVTRVVKSWGGTPVSMPMSEAYIALEKGIVDGTLFPYDVMRLAKLGELTKYTTEGNFCTNPLFLVMNLHTYQSLPPDIKKIIDDTSYEWWVNAGKLNDRLEVVARKWMLDRGNEIIKLSPEELKIWKQADTSVINKWASDLEAKGLPGRKFVDMALQCAKEYGK</sequence>
<dbReference type="PANTHER" id="PTHR33376">
    <property type="match status" value="1"/>
</dbReference>
<dbReference type="EMBL" id="BARU01026453">
    <property type="protein sequence ID" value="GAH76189.1"/>
    <property type="molecule type" value="Genomic_DNA"/>
</dbReference>
<organism evidence="2">
    <name type="scientific">marine sediment metagenome</name>
    <dbReference type="NCBI Taxonomy" id="412755"/>
    <lineage>
        <taxon>unclassified sequences</taxon>
        <taxon>metagenomes</taxon>
        <taxon>ecological metagenomes</taxon>
    </lineage>
</organism>
<protein>
    <recommendedName>
        <fullName evidence="3">C4-dicarboxylate ABC transporter substrate-binding protein</fullName>
    </recommendedName>
</protein>
<dbReference type="AlphaFoldDB" id="X1JCV8"/>
<feature type="non-terminal residue" evidence="2">
    <location>
        <position position="1"/>
    </location>
</feature>
<reference evidence="2" key="1">
    <citation type="journal article" date="2014" name="Front. Microbiol.">
        <title>High frequency of phylogenetically diverse reductive dehalogenase-homologous genes in deep subseafloor sedimentary metagenomes.</title>
        <authorList>
            <person name="Kawai M."/>
            <person name="Futagami T."/>
            <person name="Toyoda A."/>
            <person name="Takaki Y."/>
            <person name="Nishi S."/>
            <person name="Hori S."/>
            <person name="Arai W."/>
            <person name="Tsubouchi T."/>
            <person name="Morono Y."/>
            <person name="Uchiyama I."/>
            <person name="Ito T."/>
            <person name="Fujiyama A."/>
            <person name="Inagaki F."/>
            <person name="Takami H."/>
        </authorList>
    </citation>
    <scope>NUCLEOTIDE SEQUENCE</scope>
    <source>
        <strain evidence="2">Expedition CK06-06</strain>
    </source>
</reference>